<dbReference type="Proteomes" id="UP001190700">
    <property type="component" value="Unassembled WGS sequence"/>
</dbReference>
<dbReference type="Pfam" id="PF00787">
    <property type="entry name" value="PX"/>
    <property type="match status" value="1"/>
</dbReference>
<feature type="compositionally biased region" description="Low complexity" evidence="1">
    <location>
        <begin position="505"/>
        <end position="541"/>
    </location>
</feature>
<evidence type="ECO:0000313" key="3">
    <source>
        <dbReference type="EMBL" id="KAK3255059.1"/>
    </source>
</evidence>
<dbReference type="Gene3D" id="3.30.1520.10">
    <property type="entry name" value="Phox-like domain"/>
    <property type="match status" value="1"/>
</dbReference>
<comment type="caution">
    <text evidence="3">The sequence shown here is derived from an EMBL/GenBank/DDBJ whole genome shotgun (WGS) entry which is preliminary data.</text>
</comment>
<name>A0AAE0F8Q3_9CHLO</name>
<dbReference type="GO" id="GO:0035091">
    <property type="term" value="F:phosphatidylinositol binding"/>
    <property type="evidence" value="ECO:0007669"/>
    <property type="project" value="InterPro"/>
</dbReference>
<feature type="domain" description="PX" evidence="2">
    <location>
        <begin position="9"/>
        <end position="145"/>
    </location>
</feature>
<evidence type="ECO:0000256" key="1">
    <source>
        <dbReference type="SAM" id="MobiDB-lite"/>
    </source>
</evidence>
<dbReference type="Gene3D" id="1.20.1270.60">
    <property type="entry name" value="Arfaptin homology (AH) domain/BAR domain"/>
    <property type="match status" value="1"/>
</dbReference>
<feature type="region of interest" description="Disordered" evidence="1">
    <location>
        <begin position="485"/>
        <end position="554"/>
    </location>
</feature>
<proteinExistence type="predicted"/>
<dbReference type="GO" id="GO:0005768">
    <property type="term" value="C:endosome"/>
    <property type="evidence" value="ECO:0007669"/>
    <property type="project" value="UniProtKB-ARBA"/>
</dbReference>
<feature type="compositionally biased region" description="Basic and acidic residues" evidence="1">
    <location>
        <begin position="489"/>
        <end position="503"/>
    </location>
</feature>
<dbReference type="PROSITE" id="PS50195">
    <property type="entry name" value="PX"/>
    <property type="match status" value="1"/>
</dbReference>
<sequence length="566" mass="61787">MAEGSVNDELCATVLTPTKVASGFMSSKCLYPVTTQTNIFLYPKQEAGHHVPEGFISKNKSTHILRVQRDYEDFCCLNDVIKETCPGVIRPAFPKEHVNDSDPLSAKTESRRAALDLYLKKLTSHPTLKIHPFVRTFLTIAENEEFKEVTKNVARGSFGFCGLFAATPVTTDNAEVMRAEEVGFQKKVEYWKVHQQQVQTLGEASTKLLEAYDVVAQQLAVMSSVVKDMQKAEVEEPLAHDKGLPFILGRCHETFEKMARESQKEVAGMRNSIIGAITNNSKAVESLKETLNERVDVLSRVNALQAKPDLTADQRVTMEEDKLKHQLMSGVMEDEFKTSHQDTTVELCEALATFLGKQSALAECTGADWSTLAELKWEKPPTDLHSTRDLFAIPFDYTGEPRIETTEEMAKEMVKDHADSAPVAIPAEKAVYSTPYKKFNSLTQALSWMQEIHSLRAAGIKDSDPSLAENGAPTADVALDDTAPAAEVQEEKASTPTDTKEEAETAPAAEVVTTAAAAAAVGSATEGVPAESEPEAQAPPADSKPESQNLTADSEAVAKLLGNIIV</sequence>
<dbReference type="PANTHER" id="PTHR10555">
    <property type="entry name" value="SORTING NEXIN"/>
    <property type="match status" value="1"/>
</dbReference>
<organism evidence="3 4">
    <name type="scientific">Cymbomonas tetramitiformis</name>
    <dbReference type="NCBI Taxonomy" id="36881"/>
    <lineage>
        <taxon>Eukaryota</taxon>
        <taxon>Viridiplantae</taxon>
        <taxon>Chlorophyta</taxon>
        <taxon>Pyramimonadophyceae</taxon>
        <taxon>Pyramimonadales</taxon>
        <taxon>Pyramimonadaceae</taxon>
        <taxon>Cymbomonas</taxon>
    </lineage>
</organism>
<evidence type="ECO:0000313" key="4">
    <source>
        <dbReference type="Proteomes" id="UP001190700"/>
    </source>
</evidence>
<dbReference type="InterPro" id="IPR001683">
    <property type="entry name" value="PX_dom"/>
</dbReference>
<reference evidence="3 4" key="1">
    <citation type="journal article" date="2015" name="Genome Biol. Evol.">
        <title>Comparative Genomics of a Bacterivorous Green Alga Reveals Evolutionary Causalities and Consequences of Phago-Mixotrophic Mode of Nutrition.</title>
        <authorList>
            <person name="Burns J.A."/>
            <person name="Paasch A."/>
            <person name="Narechania A."/>
            <person name="Kim E."/>
        </authorList>
    </citation>
    <scope>NUCLEOTIDE SEQUENCE [LARGE SCALE GENOMIC DNA]</scope>
    <source>
        <strain evidence="3 4">PLY_AMNH</strain>
    </source>
</reference>
<dbReference type="InterPro" id="IPR036871">
    <property type="entry name" value="PX_dom_sf"/>
</dbReference>
<dbReference type="AlphaFoldDB" id="A0AAE0F8Q3"/>
<dbReference type="PANTHER" id="PTHR10555:SF170">
    <property type="entry name" value="FI18122P1"/>
    <property type="match status" value="1"/>
</dbReference>
<dbReference type="InterPro" id="IPR027267">
    <property type="entry name" value="AH/BAR_dom_sf"/>
</dbReference>
<dbReference type="EMBL" id="LGRX02022864">
    <property type="protein sequence ID" value="KAK3255059.1"/>
    <property type="molecule type" value="Genomic_DNA"/>
</dbReference>
<accession>A0AAE0F8Q3</accession>
<gene>
    <name evidence="3" type="ORF">CYMTET_35749</name>
</gene>
<dbReference type="SUPFAM" id="SSF64268">
    <property type="entry name" value="PX domain"/>
    <property type="match status" value="1"/>
</dbReference>
<keyword evidence="4" id="KW-1185">Reference proteome</keyword>
<evidence type="ECO:0000259" key="2">
    <source>
        <dbReference type="PROSITE" id="PS50195"/>
    </source>
</evidence>
<protein>
    <recommendedName>
        <fullName evidence="2">PX domain-containing protein</fullName>
    </recommendedName>
</protein>